<dbReference type="KEGG" id="acan:ACA1_092870"/>
<evidence type="ECO:0000256" key="2">
    <source>
        <dbReference type="ARBA" id="ARBA00007581"/>
    </source>
</evidence>
<keyword evidence="5" id="KW-0560">Oxidoreductase</keyword>
<keyword evidence="4" id="KW-0862">Zinc</keyword>
<evidence type="ECO:0000313" key="7">
    <source>
        <dbReference type="EMBL" id="ELR12753.1"/>
    </source>
</evidence>
<organism evidence="7 8">
    <name type="scientific">Acanthamoeba castellanii (strain ATCC 30010 / Neff)</name>
    <dbReference type="NCBI Taxonomy" id="1257118"/>
    <lineage>
        <taxon>Eukaryota</taxon>
        <taxon>Amoebozoa</taxon>
        <taxon>Discosea</taxon>
        <taxon>Longamoebia</taxon>
        <taxon>Centramoebida</taxon>
        <taxon>Acanthamoebidae</taxon>
        <taxon>Acanthamoeba</taxon>
    </lineage>
</organism>
<keyword evidence="7" id="KW-0223">Dioxygenase</keyword>
<dbReference type="EMBL" id="KB008103">
    <property type="protein sequence ID" value="ELR12753.1"/>
    <property type="molecule type" value="Genomic_DNA"/>
</dbReference>
<dbReference type="InterPro" id="IPR014436">
    <property type="entry name" value="Extradiol_dOase_DODA"/>
</dbReference>
<evidence type="ECO:0000259" key="6">
    <source>
        <dbReference type="Pfam" id="PF02900"/>
    </source>
</evidence>
<comment type="similarity">
    <text evidence="2">Belongs to the DODA-type extradiol aromatic ring-opening dioxygenase family.</text>
</comment>
<keyword evidence="3" id="KW-0479">Metal-binding</keyword>
<dbReference type="PANTHER" id="PTHR30096:SF0">
    <property type="entry name" value="4,5-DOPA DIOXYGENASE EXTRADIOL-LIKE PROTEIN"/>
    <property type="match status" value="1"/>
</dbReference>
<protein>
    <submittedName>
        <fullName evidence="7">Aromatic ringopening dioxygenase, catalytic subunit LigB superfamily protein</fullName>
    </submittedName>
</protein>
<proteinExistence type="inferred from homology"/>
<dbReference type="STRING" id="1257118.L8GJ23"/>
<dbReference type="RefSeq" id="XP_004334766.1">
    <property type="nucleotide sequence ID" value="XM_004334718.1"/>
</dbReference>
<evidence type="ECO:0000256" key="4">
    <source>
        <dbReference type="ARBA" id="ARBA00022833"/>
    </source>
</evidence>
<dbReference type="GO" id="GO:0008270">
    <property type="term" value="F:zinc ion binding"/>
    <property type="evidence" value="ECO:0007669"/>
    <property type="project" value="InterPro"/>
</dbReference>
<keyword evidence="8" id="KW-1185">Reference proteome</keyword>
<dbReference type="OrthoDB" id="7396853at2759"/>
<dbReference type="Pfam" id="PF02900">
    <property type="entry name" value="LigB"/>
    <property type="match status" value="1"/>
</dbReference>
<evidence type="ECO:0000256" key="3">
    <source>
        <dbReference type="ARBA" id="ARBA00022723"/>
    </source>
</evidence>
<accession>L8GJ23</accession>
<dbReference type="SUPFAM" id="SSF53213">
    <property type="entry name" value="LigB-like"/>
    <property type="match status" value="1"/>
</dbReference>
<dbReference type="AlphaFoldDB" id="L8GJ23"/>
<reference evidence="7 8" key="1">
    <citation type="journal article" date="2013" name="Genome Biol.">
        <title>Genome of Acanthamoeba castellanii highlights extensive lateral gene transfer and early evolution of tyrosine kinase signaling.</title>
        <authorList>
            <person name="Clarke M."/>
            <person name="Lohan A.J."/>
            <person name="Liu B."/>
            <person name="Lagkouvardos I."/>
            <person name="Roy S."/>
            <person name="Zafar N."/>
            <person name="Bertelli C."/>
            <person name="Schilde C."/>
            <person name="Kianianmomeni A."/>
            <person name="Burglin T.R."/>
            <person name="Frech C."/>
            <person name="Turcotte B."/>
            <person name="Kopec K.O."/>
            <person name="Synnott J.M."/>
            <person name="Choo C."/>
            <person name="Paponov I."/>
            <person name="Finkler A."/>
            <person name="Soon Heng Tan C."/>
            <person name="Hutchins A.P."/>
            <person name="Weinmeier T."/>
            <person name="Rattei T."/>
            <person name="Chu J.S."/>
            <person name="Gimenez G."/>
            <person name="Irimia M."/>
            <person name="Rigden D.J."/>
            <person name="Fitzpatrick D.A."/>
            <person name="Lorenzo-Morales J."/>
            <person name="Bateman A."/>
            <person name="Chiu C.H."/>
            <person name="Tang P."/>
            <person name="Hegemann P."/>
            <person name="Fromm H."/>
            <person name="Raoult D."/>
            <person name="Greub G."/>
            <person name="Miranda-Saavedra D."/>
            <person name="Chen N."/>
            <person name="Nash P."/>
            <person name="Ginger M.L."/>
            <person name="Horn M."/>
            <person name="Schaap P."/>
            <person name="Caler L."/>
            <person name="Loftus B."/>
        </authorList>
    </citation>
    <scope>NUCLEOTIDE SEQUENCE [LARGE SCALE GENOMIC DNA]</scope>
    <source>
        <strain evidence="7 8">Neff</strain>
    </source>
</reference>
<name>L8GJ23_ACACF</name>
<feature type="domain" description="Extradiol ring-cleavage dioxygenase class III enzyme subunit B" evidence="6">
    <location>
        <begin position="20"/>
        <end position="261"/>
    </location>
</feature>
<dbReference type="Gene3D" id="3.40.830.10">
    <property type="entry name" value="LigB-like"/>
    <property type="match status" value="1"/>
</dbReference>
<comment type="cofactor">
    <cofactor evidence="1">
        <name>Zn(2+)</name>
        <dbReference type="ChEBI" id="CHEBI:29105"/>
    </cofactor>
</comment>
<dbReference type="CDD" id="cd07363">
    <property type="entry name" value="45_DOPA_Dioxygenase"/>
    <property type="match status" value="1"/>
</dbReference>
<evidence type="ECO:0000256" key="1">
    <source>
        <dbReference type="ARBA" id="ARBA00001947"/>
    </source>
</evidence>
<dbReference type="PANTHER" id="PTHR30096">
    <property type="entry name" value="4,5-DOPA DIOXYGENASE EXTRADIOL-LIKE PROTEIN"/>
    <property type="match status" value="1"/>
</dbReference>
<evidence type="ECO:0000256" key="5">
    <source>
        <dbReference type="ARBA" id="ARBA00023002"/>
    </source>
</evidence>
<evidence type="ECO:0000313" key="8">
    <source>
        <dbReference type="Proteomes" id="UP000011083"/>
    </source>
</evidence>
<dbReference type="Proteomes" id="UP000011083">
    <property type="component" value="Unassembled WGS sequence"/>
</dbReference>
<dbReference type="InterPro" id="IPR004183">
    <property type="entry name" value="Xdiol_dOase_suB"/>
</dbReference>
<gene>
    <name evidence="7" type="ORF">ACA1_092870</name>
</gene>
<dbReference type="GO" id="GO:0008198">
    <property type="term" value="F:ferrous iron binding"/>
    <property type="evidence" value="ECO:0007669"/>
    <property type="project" value="InterPro"/>
</dbReference>
<dbReference type="PIRSF" id="PIRSF006157">
    <property type="entry name" value="Doxgns_DODA"/>
    <property type="match status" value="1"/>
</dbReference>
<dbReference type="GO" id="GO:0016702">
    <property type="term" value="F:oxidoreductase activity, acting on single donors with incorporation of molecular oxygen, incorporation of two atoms of oxygen"/>
    <property type="evidence" value="ECO:0007669"/>
    <property type="project" value="UniProtKB-ARBA"/>
</dbReference>
<dbReference type="OMA" id="SVIDGFW"/>
<dbReference type="VEuPathDB" id="AmoebaDB:ACA1_092870"/>
<dbReference type="GeneID" id="14913445"/>
<sequence length="290" mass="32499">MRQASSSIKSTTDLSKTRVVFVSHGAPTLAIDRQHPSHQFFKQLGKQLGRPKAIVCISAHWEEQKAAVNTALAPPQIYDFYGFPDEMYQIKWTPAGSPDIAARVAEALRAEGIECRGDPKHGLDHGTWVPLHLMYPEADIPVLQLSLIDSFEPRLHFRMGKALTALVKEEDVLVIGSGLITHNLRDWRAFKKREQWAVDFDKWVEEGVTKTGKEREDHFATFKQHPLIHDAHPRVEHFVPLLPLVGVSGTGKAIKLHEHWDGSFSMAAYAFPFVTPEEDSATTSAPADEL</sequence>